<evidence type="ECO:0000256" key="5">
    <source>
        <dbReference type="ARBA" id="ARBA00023040"/>
    </source>
</evidence>
<proteinExistence type="inferred from homology"/>
<dbReference type="Proteomes" id="UP000595437">
    <property type="component" value="Chromosome 4"/>
</dbReference>
<dbReference type="EMBL" id="CP045893">
    <property type="protein sequence ID" value="QQP53436.1"/>
    <property type="molecule type" value="Genomic_DNA"/>
</dbReference>
<dbReference type="GO" id="GO:0004930">
    <property type="term" value="F:G protein-coupled receptor activity"/>
    <property type="evidence" value="ECO:0007669"/>
    <property type="project" value="UniProtKB-KW"/>
</dbReference>
<dbReference type="InterPro" id="IPR017452">
    <property type="entry name" value="GPCR_Rhodpsn_7TM"/>
</dbReference>
<keyword evidence="5" id="KW-0297">G-protein coupled receptor</keyword>
<organism evidence="12 13">
    <name type="scientific">Caligus rogercresseyi</name>
    <name type="common">Sea louse</name>
    <dbReference type="NCBI Taxonomy" id="217165"/>
    <lineage>
        <taxon>Eukaryota</taxon>
        <taxon>Metazoa</taxon>
        <taxon>Ecdysozoa</taxon>
        <taxon>Arthropoda</taxon>
        <taxon>Crustacea</taxon>
        <taxon>Multicrustacea</taxon>
        <taxon>Hexanauplia</taxon>
        <taxon>Copepoda</taxon>
        <taxon>Siphonostomatoida</taxon>
        <taxon>Caligidae</taxon>
        <taxon>Caligus</taxon>
    </lineage>
</organism>
<keyword evidence="7" id="KW-0675">Receptor</keyword>
<sequence length="496" mass="56406">TIEVGATSTNSVAIGEYHLGDDNRWGWITLYVVTIVLAVLGNFIFLIAAACTTRVRSTGYYLLINLSIRDILLAGLCMPFALDYEIVRLDWIFGLQYCISYRFFYYCFLFFLPLTILFLTFHLFVENCKWNLAGEEGAVPRPWTHCIYIILIWFFSALFAAPTAFISEVRDEADDFYGNDIIGRPSEAKVKWPRGRGENYEKACIHRSGDWADQSNFFYLMASQLTFIIPVVLLIFPWFAILIQICSCCTRKLNKSELWLSVITLFLIIIWEVSRAPLKLFNIHHLLTNWEVANLEPFLPFVNTQIYRALMKWAVFAPSAIHPLIYLMFSPEIRHGAYLLFSHCCPCCCGGQKKSRSNDCGDMPSDDEKGRMLPDDCAGNNGPTTPVNAAPTCTTTSETIGTTDSDAVPLQSKQEDEMQPELICHGTKRTDINMSFKNSLHLFNQKKNEPKEEEENDVAFINKKAPQGFTDTLNPLPFLEKQFLFQGLAGLVQILP</sequence>
<evidence type="ECO:0000313" key="13">
    <source>
        <dbReference type="Proteomes" id="UP000595437"/>
    </source>
</evidence>
<accession>A0A7T8QSD8</accession>
<dbReference type="PRINTS" id="PR00237">
    <property type="entry name" value="GPCRRHODOPSN"/>
</dbReference>
<dbReference type="SUPFAM" id="SSF81321">
    <property type="entry name" value="Family A G protein-coupled receptor-like"/>
    <property type="match status" value="1"/>
</dbReference>
<evidence type="ECO:0000256" key="1">
    <source>
        <dbReference type="ARBA" id="ARBA00004141"/>
    </source>
</evidence>
<keyword evidence="8" id="KW-0807">Transducer</keyword>
<dbReference type="Gene3D" id="1.20.1070.10">
    <property type="entry name" value="Rhodopsin 7-helix transmembrane proteins"/>
    <property type="match status" value="1"/>
</dbReference>
<evidence type="ECO:0000256" key="8">
    <source>
        <dbReference type="ARBA" id="ARBA00023224"/>
    </source>
</evidence>
<evidence type="ECO:0000259" key="11">
    <source>
        <dbReference type="PROSITE" id="PS50262"/>
    </source>
</evidence>
<protein>
    <recommendedName>
        <fullName evidence="11">G-protein coupled receptors family 1 profile domain-containing protein</fullName>
    </recommendedName>
</protein>
<comment type="similarity">
    <text evidence="2">Belongs to the G-protein coupled receptor 1 family.</text>
</comment>
<evidence type="ECO:0000256" key="3">
    <source>
        <dbReference type="ARBA" id="ARBA00022692"/>
    </source>
</evidence>
<keyword evidence="4 10" id="KW-1133">Transmembrane helix</keyword>
<dbReference type="GO" id="GO:0005886">
    <property type="term" value="C:plasma membrane"/>
    <property type="evidence" value="ECO:0007669"/>
    <property type="project" value="TreeGrafter"/>
</dbReference>
<dbReference type="PANTHER" id="PTHR45695">
    <property type="entry name" value="LEUCOKININ RECEPTOR-RELATED"/>
    <property type="match status" value="1"/>
</dbReference>
<evidence type="ECO:0000256" key="7">
    <source>
        <dbReference type="ARBA" id="ARBA00023170"/>
    </source>
</evidence>
<feature type="transmembrane region" description="Helical" evidence="10">
    <location>
        <begin position="217"/>
        <end position="246"/>
    </location>
</feature>
<dbReference type="AlphaFoldDB" id="A0A7T8QSD8"/>
<feature type="non-terminal residue" evidence="12">
    <location>
        <position position="496"/>
    </location>
</feature>
<dbReference type="CDD" id="cd00637">
    <property type="entry name" value="7tm_classA_rhodopsin-like"/>
    <property type="match status" value="1"/>
</dbReference>
<evidence type="ECO:0000256" key="6">
    <source>
        <dbReference type="ARBA" id="ARBA00023136"/>
    </source>
</evidence>
<feature type="transmembrane region" description="Helical" evidence="10">
    <location>
        <begin position="25"/>
        <end position="48"/>
    </location>
</feature>
<feature type="region of interest" description="Disordered" evidence="9">
    <location>
        <begin position="352"/>
        <end position="405"/>
    </location>
</feature>
<dbReference type="PROSITE" id="PS50262">
    <property type="entry name" value="G_PROTEIN_RECEP_F1_2"/>
    <property type="match status" value="1"/>
</dbReference>
<feature type="transmembrane region" description="Helical" evidence="10">
    <location>
        <begin position="60"/>
        <end position="82"/>
    </location>
</feature>
<evidence type="ECO:0000256" key="2">
    <source>
        <dbReference type="ARBA" id="ARBA00010663"/>
    </source>
</evidence>
<evidence type="ECO:0000256" key="10">
    <source>
        <dbReference type="SAM" id="Phobius"/>
    </source>
</evidence>
<reference evidence="13" key="1">
    <citation type="submission" date="2021-01" db="EMBL/GenBank/DDBJ databases">
        <title>Caligus Genome Assembly.</title>
        <authorList>
            <person name="Gallardo-Escarate C."/>
        </authorList>
    </citation>
    <scope>NUCLEOTIDE SEQUENCE [LARGE SCALE GENOMIC DNA]</scope>
</reference>
<evidence type="ECO:0000256" key="4">
    <source>
        <dbReference type="ARBA" id="ARBA00022989"/>
    </source>
</evidence>
<evidence type="ECO:0000313" key="12">
    <source>
        <dbReference type="EMBL" id="QQP53436.1"/>
    </source>
</evidence>
<keyword evidence="3 10" id="KW-0812">Transmembrane</keyword>
<keyword evidence="6 10" id="KW-0472">Membrane</keyword>
<feature type="transmembrane region" description="Helical" evidence="10">
    <location>
        <begin position="258"/>
        <end position="278"/>
    </location>
</feature>
<feature type="transmembrane region" description="Helical" evidence="10">
    <location>
        <begin position="146"/>
        <end position="166"/>
    </location>
</feature>
<dbReference type="PANTHER" id="PTHR45695:SF15">
    <property type="entry name" value="OPSIN RH2"/>
    <property type="match status" value="1"/>
</dbReference>
<evidence type="ECO:0000256" key="9">
    <source>
        <dbReference type="SAM" id="MobiDB-lite"/>
    </source>
</evidence>
<dbReference type="OrthoDB" id="5953793at2759"/>
<name>A0A7T8QSD8_CALRO</name>
<keyword evidence="13" id="KW-1185">Reference proteome</keyword>
<comment type="subcellular location">
    <subcellularLocation>
        <location evidence="1">Membrane</location>
        <topology evidence="1">Multi-pass membrane protein</topology>
    </subcellularLocation>
</comment>
<feature type="transmembrane region" description="Helical" evidence="10">
    <location>
        <begin position="102"/>
        <end position="125"/>
    </location>
</feature>
<feature type="domain" description="G-protein coupled receptors family 1 profile" evidence="11">
    <location>
        <begin position="41"/>
        <end position="326"/>
    </location>
</feature>
<gene>
    <name evidence="12" type="ORF">FKW44_005919</name>
</gene>
<dbReference type="InterPro" id="IPR000276">
    <property type="entry name" value="GPCR_Rhodpsn"/>
</dbReference>
<feature type="compositionally biased region" description="Low complexity" evidence="9">
    <location>
        <begin position="392"/>
        <end position="403"/>
    </location>
</feature>
<dbReference type="Pfam" id="PF00001">
    <property type="entry name" value="7tm_1"/>
    <property type="match status" value="1"/>
</dbReference>